<reference evidence="2" key="1">
    <citation type="submission" date="2022-01" db="EMBL/GenBank/DDBJ databases">
        <title>Genome-Based Taxonomic Classification of the Phylum Actinobacteria.</title>
        <authorList>
            <person name="Gao Y."/>
        </authorList>
    </citation>
    <scope>NUCLEOTIDE SEQUENCE</scope>
    <source>
        <strain evidence="2">KLBMP 8922</strain>
    </source>
</reference>
<organism evidence="2 3">
    <name type="scientific">Yinghuangia soli</name>
    <dbReference type="NCBI Taxonomy" id="2908204"/>
    <lineage>
        <taxon>Bacteria</taxon>
        <taxon>Bacillati</taxon>
        <taxon>Actinomycetota</taxon>
        <taxon>Actinomycetes</taxon>
        <taxon>Kitasatosporales</taxon>
        <taxon>Streptomycetaceae</taxon>
        <taxon>Yinghuangia</taxon>
    </lineage>
</organism>
<name>A0AA41U3E7_9ACTN</name>
<dbReference type="AlphaFoldDB" id="A0AA41U3E7"/>
<dbReference type="RefSeq" id="WP_235056397.1">
    <property type="nucleotide sequence ID" value="NZ_JAKFHA010000026.1"/>
</dbReference>
<dbReference type="Proteomes" id="UP001165378">
    <property type="component" value="Unassembled WGS sequence"/>
</dbReference>
<evidence type="ECO:0000313" key="3">
    <source>
        <dbReference type="Proteomes" id="UP001165378"/>
    </source>
</evidence>
<dbReference type="EMBL" id="JAKFHA010000026">
    <property type="protein sequence ID" value="MCF2531750.1"/>
    <property type="molecule type" value="Genomic_DNA"/>
</dbReference>
<protein>
    <submittedName>
        <fullName evidence="2">Minor capsid protein</fullName>
    </submittedName>
</protein>
<feature type="region of interest" description="Disordered" evidence="1">
    <location>
        <begin position="117"/>
        <end position="146"/>
    </location>
</feature>
<keyword evidence="3" id="KW-1185">Reference proteome</keyword>
<evidence type="ECO:0000313" key="2">
    <source>
        <dbReference type="EMBL" id="MCF2531750.1"/>
    </source>
</evidence>
<dbReference type="Pfam" id="PF12691">
    <property type="entry name" value="Phage_tail_terminator_6"/>
    <property type="match status" value="1"/>
</dbReference>
<gene>
    <name evidence="2" type="ORF">LZ495_31660</name>
</gene>
<dbReference type="InterPro" id="IPR024411">
    <property type="entry name" value="Tail_terminator_phage"/>
</dbReference>
<proteinExistence type="predicted"/>
<sequence>MSWTSQLLDGLAQHLHDRGLGVYRPNGVYLPGDIAIVVGTLPPTPDRVICLTSYNVSRPGGLATAAVMVQIRVRGPAGDSRSADAIGDPVCEELDDARDLVLGGIPVTQILHASGPAPIGTDALGRPERTDNHQVWAERPTAAYPD</sequence>
<accession>A0AA41U3E7</accession>
<comment type="caution">
    <text evidence="2">The sequence shown here is derived from an EMBL/GenBank/DDBJ whole genome shotgun (WGS) entry which is preliminary data.</text>
</comment>
<evidence type="ECO:0000256" key="1">
    <source>
        <dbReference type="SAM" id="MobiDB-lite"/>
    </source>
</evidence>